<keyword evidence="3" id="KW-0378">Hydrolase</keyword>
<protein>
    <recommendedName>
        <fullName evidence="2">protein-tyrosine-phosphatase</fullName>
        <ecNumber evidence="2">3.1.3.48</ecNumber>
    </recommendedName>
</protein>
<organism evidence="6 7">
    <name type="scientific">Clostridium thermosuccinogenes</name>
    <dbReference type="NCBI Taxonomy" id="84032"/>
    <lineage>
        <taxon>Bacteria</taxon>
        <taxon>Bacillati</taxon>
        <taxon>Bacillota</taxon>
        <taxon>Clostridia</taxon>
        <taxon>Eubacteriales</taxon>
        <taxon>Clostridiaceae</taxon>
        <taxon>Clostridium</taxon>
    </lineage>
</organism>
<dbReference type="AlphaFoldDB" id="A0A2K2FDA2"/>
<dbReference type="PANTHER" id="PTHR39181">
    <property type="entry name" value="TYROSINE-PROTEIN PHOSPHATASE YWQE"/>
    <property type="match status" value="1"/>
</dbReference>
<sequence length="276" mass="31181">MKKNKKYGEPMMSIDLHSHILPGIDDGARDMETSLEMLKIAERDGIRHIVATPHFIKGEVENPAQVVLEKCEQLKQEINRENIKVDIYPGSEVYMTPEIPELLKEGRICTLNGSSYVLVELPMTAIPIYAAEVFYRIKLNGFEPILAHPERNREIAGNPNILFNFIQSGVLAQINAASLMGFYGSEVKNAAWTLLKHGMVHFAASDSHTCRGRAPRLSMPRSLVAEKMGEDTAQRLFELNGFAVLNNERIDFQEPSMVKKRKSFSIPILSKLFRKK</sequence>
<dbReference type="Pfam" id="PF19567">
    <property type="entry name" value="CpsB_CapC"/>
    <property type="match status" value="1"/>
</dbReference>
<gene>
    <name evidence="6" type="ORF">CDQ84_10715</name>
</gene>
<dbReference type="RefSeq" id="WP_103081740.1">
    <property type="nucleotide sequence ID" value="NZ_CP021850.1"/>
</dbReference>
<reference evidence="7" key="1">
    <citation type="submission" date="2017-06" db="EMBL/GenBank/DDBJ databases">
        <title>Investigating the central metabolism of Clostridium thermosuccinogenes.</title>
        <authorList>
            <person name="Koendjbiharie J.G."/>
            <person name="Van Kranenburg R."/>
            <person name="Vriesendorp B."/>
        </authorList>
    </citation>
    <scope>NUCLEOTIDE SEQUENCE [LARGE SCALE GENOMIC DNA]</scope>
    <source>
        <strain evidence="7">DSM 5806</strain>
    </source>
</reference>
<dbReference type="InterPro" id="IPR016667">
    <property type="entry name" value="Caps_polysacc_synth_CpsB/CapC"/>
</dbReference>
<proteinExistence type="inferred from homology"/>
<keyword evidence="4" id="KW-0904">Protein phosphatase</keyword>
<dbReference type="EMBL" id="NIOJ01000026">
    <property type="protein sequence ID" value="PNT98602.1"/>
    <property type="molecule type" value="Genomic_DNA"/>
</dbReference>
<comment type="caution">
    <text evidence="6">The sequence shown here is derived from an EMBL/GenBank/DDBJ whole genome shotgun (WGS) entry which is preliminary data.</text>
</comment>
<accession>A0A2K2FDA2</accession>
<dbReference type="GO" id="GO:0030145">
    <property type="term" value="F:manganese ion binding"/>
    <property type="evidence" value="ECO:0007669"/>
    <property type="project" value="InterPro"/>
</dbReference>
<dbReference type="InterPro" id="IPR016195">
    <property type="entry name" value="Pol/histidinol_Pase-like"/>
</dbReference>
<dbReference type="Proteomes" id="UP000236151">
    <property type="component" value="Unassembled WGS sequence"/>
</dbReference>
<evidence type="ECO:0000256" key="3">
    <source>
        <dbReference type="ARBA" id="ARBA00022801"/>
    </source>
</evidence>
<evidence type="ECO:0000256" key="4">
    <source>
        <dbReference type="ARBA" id="ARBA00022912"/>
    </source>
</evidence>
<dbReference type="Gene3D" id="3.20.20.140">
    <property type="entry name" value="Metal-dependent hydrolases"/>
    <property type="match status" value="1"/>
</dbReference>
<dbReference type="GO" id="GO:0004725">
    <property type="term" value="F:protein tyrosine phosphatase activity"/>
    <property type="evidence" value="ECO:0007669"/>
    <property type="project" value="UniProtKB-EC"/>
</dbReference>
<dbReference type="OrthoDB" id="9788539at2"/>
<keyword evidence="7" id="KW-1185">Reference proteome</keyword>
<dbReference type="EC" id="3.1.3.48" evidence="2"/>
<name>A0A2K2FDA2_9CLOT</name>
<dbReference type="KEGG" id="cthd:CDO33_01325"/>
<comment type="catalytic activity">
    <reaction evidence="5">
        <text>O-phospho-L-tyrosyl-[protein] + H2O = L-tyrosyl-[protein] + phosphate</text>
        <dbReference type="Rhea" id="RHEA:10684"/>
        <dbReference type="Rhea" id="RHEA-COMP:10136"/>
        <dbReference type="Rhea" id="RHEA-COMP:20101"/>
        <dbReference type="ChEBI" id="CHEBI:15377"/>
        <dbReference type="ChEBI" id="CHEBI:43474"/>
        <dbReference type="ChEBI" id="CHEBI:46858"/>
        <dbReference type="ChEBI" id="CHEBI:61978"/>
        <dbReference type="EC" id="3.1.3.48"/>
    </reaction>
</comment>
<evidence type="ECO:0000313" key="7">
    <source>
        <dbReference type="Proteomes" id="UP000236151"/>
    </source>
</evidence>
<dbReference type="SUPFAM" id="SSF89550">
    <property type="entry name" value="PHP domain-like"/>
    <property type="match status" value="1"/>
</dbReference>
<dbReference type="PIRSF" id="PIRSF016557">
    <property type="entry name" value="Caps_synth_CpsB"/>
    <property type="match status" value="1"/>
</dbReference>
<dbReference type="PANTHER" id="PTHR39181:SF1">
    <property type="entry name" value="TYROSINE-PROTEIN PHOSPHATASE YWQE"/>
    <property type="match status" value="1"/>
</dbReference>
<evidence type="ECO:0000256" key="2">
    <source>
        <dbReference type="ARBA" id="ARBA00013064"/>
    </source>
</evidence>
<evidence type="ECO:0000313" key="6">
    <source>
        <dbReference type="EMBL" id="PNT98602.1"/>
    </source>
</evidence>
<evidence type="ECO:0000256" key="1">
    <source>
        <dbReference type="ARBA" id="ARBA00005750"/>
    </source>
</evidence>
<comment type="similarity">
    <text evidence="1">Belongs to the metallo-dependent hydrolases superfamily. CpsB/CapC family.</text>
</comment>
<evidence type="ECO:0000256" key="5">
    <source>
        <dbReference type="ARBA" id="ARBA00051722"/>
    </source>
</evidence>